<keyword evidence="3" id="KW-1185">Reference proteome</keyword>
<dbReference type="CDD" id="cd18186">
    <property type="entry name" value="BTB_POZ_ZBTB_KLHL-like"/>
    <property type="match status" value="1"/>
</dbReference>
<feature type="non-terminal residue" evidence="2">
    <location>
        <position position="1"/>
    </location>
</feature>
<dbReference type="SMART" id="SM00225">
    <property type="entry name" value="BTB"/>
    <property type="match status" value="1"/>
</dbReference>
<evidence type="ECO:0000313" key="3">
    <source>
        <dbReference type="Proteomes" id="UP000054279"/>
    </source>
</evidence>
<evidence type="ECO:0000313" key="2">
    <source>
        <dbReference type="EMBL" id="KIJ37457.1"/>
    </source>
</evidence>
<dbReference type="OrthoDB" id="71307at2759"/>
<dbReference type="AlphaFoldDB" id="A0A0C9V7E3"/>
<evidence type="ECO:0000259" key="1">
    <source>
        <dbReference type="SMART" id="SM00225"/>
    </source>
</evidence>
<sequence>DADLVLVSSDNVEFRVFGRILAESSVIFHDMIQLGESPTSPGGDNRVTLTENGEILDAMLQFIYPIPDPKIVTFDTLKRLMDTADKYFLKGVMHSLKNLLVSPTFIEPQPLRAYALACMHGLQDEAKIISRYCLKSDILQQPDLYDELALITGRDLLRLIKLHQTRANSIVTILNSTGPSPCNGSGATSGTPLWWTEFRLRAKEEVRSRPLGDTIFQPKFLAACVNVG</sequence>
<feature type="domain" description="BTB" evidence="1">
    <location>
        <begin position="2"/>
        <end position="104"/>
    </location>
</feature>
<dbReference type="InterPro" id="IPR011333">
    <property type="entry name" value="SKP1/BTB/POZ_sf"/>
</dbReference>
<name>A0A0C9V7E3_SPHS4</name>
<dbReference type="Gene3D" id="3.30.710.10">
    <property type="entry name" value="Potassium Channel Kv1.1, Chain A"/>
    <property type="match status" value="1"/>
</dbReference>
<dbReference type="HOGENOM" id="CLU_052397_0_2_1"/>
<reference evidence="2 3" key="1">
    <citation type="submission" date="2014-06" db="EMBL/GenBank/DDBJ databases">
        <title>Evolutionary Origins and Diversification of the Mycorrhizal Mutualists.</title>
        <authorList>
            <consortium name="DOE Joint Genome Institute"/>
            <consortium name="Mycorrhizal Genomics Consortium"/>
            <person name="Kohler A."/>
            <person name="Kuo A."/>
            <person name="Nagy L.G."/>
            <person name="Floudas D."/>
            <person name="Copeland A."/>
            <person name="Barry K.W."/>
            <person name="Cichocki N."/>
            <person name="Veneault-Fourrey C."/>
            <person name="LaButti K."/>
            <person name="Lindquist E.A."/>
            <person name="Lipzen A."/>
            <person name="Lundell T."/>
            <person name="Morin E."/>
            <person name="Murat C."/>
            <person name="Riley R."/>
            <person name="Ohm R."/>
            <person name="Sun H."/>
            <person name="Tunlid A."/>
            <person name="Henrissat B."/>
            <person name="Grigoriev I.V."/>
            <person name="Hibbett D.S."/>
            <person name="Martin F."/>
        </authorList>
    </citation>
    <scope>NUCLEOTIDE SEQUENCE [LARGE SCALE GENOMIC DNA]</scope>
    <source>
        <strain evidence="2 3">SS14</strain>
    </source>
</reference>
<dbReference type="Pfam" id="PF00651">
    <property type="entry name" value="BTB"/>
    <property type="match status" value="1"/>
</dbReference>
<feature type="non-terminal residue" evidence="2">
    <location>
        <position position="228"/>
    </location>
</feature>
<gene>
    <name evidence="2" type="ORF">M422DRAFT_100218</name>
</gene>
<proteinExistence type="predicted"/>
<dbReference type="Proteomes" id="UP000054279">
    <property type="component" value="Unassembled WGS sequence"/>
</dbReference>
<accession>A0A0C9V7E3</accession>
<dbReference type="SUPFAM" id="SSF54695">
    <property type="entry name" value="POZ domain"/>
    <property type="match status" value="1"/>
</dbReference>
<dbReference type="EMBL" id="KN837169">
    <property type="protein sequence ID" value="KIJ37457.1"/>
    <property type="molecule type" value="Genomic_DNA"/>
</dbReference>
<dbReference type="InterPro" id="IPR000210">
    <property type="entry name" value="BTB/POZ_dom"/>
</dbReference>
<organism evidence="2 3">
    <name type="scientific">Sphaerobolus stellatus (strain SS14)</name>
    <dbReference type="NCBI Taxonomy" id="990650"/>
    <lineage>
        <taxon>Eukaryota</taxon>
        <taxon>Fungi</taxon>
        <taxon>Dikarya</taxon>
        <taxon>Basidiomycota</taxon>
        <taxon>Agaricomycotina</taxon>
        <taxon>Agaricomycetes</taxon>
        <taxon>Phallomycetidae</taxon>
        <taxon>Geastrales</taxon>
        <taxon>Sphaerobolaceae</taxon>
        <taxon>Sphaerobolus</taxon>
    </lineage>
</organism>
<protein>
    <recommendedName>
        <fullName evidence="1">BTB domain-containing protein</fullName>
    </recommendedName>
</protein>